<keyword evidence="2 8" id="KW-0813">Transport</keyword>
<dbReference type="Pfam" id="PF02378">
    <property type="entry name" value="PTS_EIIC"/>
    <property type="match status" value="1"/>
</dbReference>
<feature type="transmembrane region" description="Helical" evidence="9">
    <location>
        <begin position="228"/>
        <end position="248"/>
    </location>
</feature>
<feature type="transmembrane region" description="Helical" evidence="9">
    <location>
        <begin position="100"/>
        <end position="117"/>
    </location>
</feature>
<name>A0AAP2XT62_CLOIN</name>
<proteinExistence type="predicted"/>
<evidence type="ECO:0000256" key="5">
    <source>
        <dbReference type="ARBA" id="ARBA00022692"/>
    </source>
</evidence>
<dbReference type="EMBL" id="WWTN01000013">
    <property type="protein sequence ID" value="MZH55976.1"/>
    <property type="molecule type" value="Genomic_DNA"/>
</dbReference>
<dbReference type="InterPro" id="IPR004796">
    <property type="entry name" value="PTS_IIC_cello"/>
</dbReference>
<evidence type="ECO:0000313" key="13">
    <source>
        <dbReference type="Proteomes" id="UP001203972"/>
    </source>
</evidence>
<evidence type="ECO:0000313" key="11">
    <source>
        <dbReference type="EMBL" id="MCR0233184.1"/>
    </source>
</evidence>
<dbReference type="Proteomes" id="UP001203972">
    <property type="component" value="Unassembled WGS sequence"/>
</dbReference>
<gene>
    <name evidence="12" type="ORF">GT664_09460</name>
    <name evidence="11" type="ORF">MKC95_10440</name>
</gene>
<dbReference type="GO" id="GO:1902815">
    <property type="term" value="P:N,N'-diacetylchitobiose import"/>
    <property type="evidence" value="ECO:0007669"/>
    <property type="project" value="TreeGrafter"/>
</dbReference>
<feature type="transmembrane region" description="Helical" evidence="9">
    <location>
        <begin position="380"/>
        <end position="398"/>
    </location>
</feature>
<evidence type="ECO:0000256" key="1">
    <source>
        <dbReference type="ARBA" id="ARBA00004651"/>
    </source>
</evidence>
<evidence type="ECO:0000313" key="12">
    <source>
        <dbReference type="EMBL" id="MZH55976.1"/>
    </source>
</evidence>
<dbReference type="PANTHER" id="PTHR33989">
    <property type="match status" value="1"/>
</dbReference>
<evidence type="ECO:0000256" key="3">
    <source>
        <dbReference type="ARBA" id="ARBA00022475"/>
    </source>
</evidence>
<comment type="subcellular location">
    <subcellularLocation>
        <location evidence="1">Cell membrane</location>
        <topology evidence="1">Multi-pass membrane protein</topology>
    </subcellularLocation>
</comment>
<evidence type="ECO:0000256" key="4">
    <source>
        <dbReference type="ARBA" id="ARBA00022597"/>
    </source>
</evidence>
<dbReference type="GO" id="GO:0005886">
    <property type="term" value="C:plasma membrane"/>
    <property type="evidence" value="ECO:0007669"/>
    <property type="project" value="UniProtKB-SubCell"/>
</dbReference>
<dbReference type="PIRSF" id="PIRSF006351">
    <property type="entry name" value="PTS_EIIC-Cellobiose"/>
    <property type="match status" value="1"/>
</dbReference>
<dbReference type="GO" id="GO:0009401">
    <property type="term" value="P:phosphoenolpyruvate-dependent sugar phosphotransferase system"/>
    <property type="evidence" value="ECO:0007669"/>
    <property type="project" value="InterPro"/>
</dbReference>
<organism evidence="11 13">
    <name type="scientific">Clostridium innocuum</name>
    <dbReference type="NCBI Taxonomy" id="1522"/>
    <lineage>
        <taxon>Bacteria</taxon>
        <taxon>Bacillati</taxon>
        <taxon>Bacillota</taxon>
        <taxon>Clostridia</taxon>
        <taxon>Eubacteriales</taxon>
        <taxon>Clostridiaceae</taxon>
        <taxon>Clostridium</taxon>
    </lineage>
</organism>
<evidence type="ECO:0000259" key="10">
    <source>
        <dbReference type="PROSITE" id="PS51105"/>
    </source>
</evidence>
<evidence type="ECO:0000256" key="9">
    <source>
        <dbReference type="SAM" id="Phobius"/>
    </source>
</evidence>
<sequence>MKNIYVRITAWLAGPFSSKISKFTQNAYVMAIQNGFQTVLPMILVGSIASLINTLRNFWEWVPDLSLVNQYSFGLIGIFLAFILPYNIMENKKQNRAKLISGFTGVSVLLALCNPVFKEGNISLNAGYIGTGGMTVGLLVGLLIGAIFAVYFKHGLFSKDTSLPSIVVNWFESIVPVFLVIGIAILIAGNGVNLFDLMEEVVSPIAAIGNTYLGFVLLYFIMALCYSLGLSAWAVYPIFLALALNNIAANIDLVAAGKDAVFITTVEVVFCGWCCMGGMGCTMPLNIQMLRSKSKKINAIGKAAIFPSLFNINEPVMYGLPVVWNPIMMIPYLLVSFIVPSLVYLVLTVGFVDIPARAFQMNFLPQPVATFLTNYDFRGVIFWILLFILIYLIYLPFFKVYENQEMKKEAAEEGKETV</sequence>
<keyword evidence="7 8" id="KW-0472">Membrane</keyword>
<keyword evidence="3 8" id="KW-1003">Cell membrane</keyword>
<evidence type="ECO:0000256" key="7">
    <source>
        <dbReference type="ARBA" id="ARBA00023136"/>
    </source>
</evidence>
<keyword evidence="6 9" id="KW-1133">Transmembrane helix</keyword>
<feature type="transmembrane region" description="Helical" evidence="9">
    <location>
        <begin position="260"/>
        <end position="287"/>
    </location>
</feature>
<evidence type="ECO:0000256" key="8">
    <source>
        <dbReference type="PIRNR" id="PIRNR006351"/>
    </source>
</evidence>
<feature type="transmembrane region" description="Helical" evidence="9">
    <location>
        <begin position="129"/>
        <end position="152"/>
    </location>
</feature>
<evidence type="ECO:0000256" key="2">
    <source>
        <dbReference type="ARBA" id="ARBA00022448"/>
    </source>
</evidence>
<dbReference type="InterPro" id="IPR051088">
    <property type="entry name" value="PTS_Sugar-EIIC/EIIB"/>
</dbReference>
<dbReference type="InterPro" id="IPR003352">
    <property type="entry name" value="PTS_EIIC"/>
</dbReference>
<dbReference type="RefSeq" id="WP_008818548.1">
    <property type="nucleotide sequence ID" value="NZ_AP025565.1"/>
</dbReference>
<keyword evidence="4 8" id="KW-0762">Sugar transport</keyword>
<dbReference type="Proteomes" id="UP000604383">
    <property type="component" value="Unassembled WGS sequence"/>
</dbReference>
<comment type="caution">
    <text evidence="11">The sequence shown here is derived from an EMBL/GenBank/DDBJ whole genome shotgun (WGS) entry which is preliminary data.</text>
</comment>
<feature type="transmembrane region" description="Helical" evidence="9">
    <location>
        <begin position="201"/>
        <end position="221"/>
    </location>
</feature>
<protein>
    <recommendedName>
        <fullName evidence="8">Permease IIC component</fullName>
    </recommendedName>
</protein>
<dbReference type="EMBL" id="JAKTMA010000016">
    <property type="protein sequence ID" value="MCR0233184.1"/>
    <property type="molecule type" value="Genomic_DNA"/>
</dbReference>
<evidence type="ECO:0000256" key="6">
    <source>
        <dbReference type="ARBA" id="ARBA00022989"/>
    </source>
</evidence>
<dbReference type="InterPro" id="IPR004501">
    <property type="entry name" value="PTS_EIIC_3"/>
</dbReference>
<feature type="transmembrane region" description="Helical" evidence="9">
    <location>
        <begin position="71"/>
        <end position="88"/>
    </location>
</feature>
<feature type="transmembrane region" description="Helical" evidence="9">
    <location>
        <begin position="39"/>
        <end position="59"/>
    </location>
</feature>
<feature type="transmembrane region" description="Helical" evidence="9">
    <location>
        <begin position="173"/>
        <end position="195"/>
    </location>
</feature>
<dbReference type="AlphaFoldDB" id="A0AAP2XT62"/>
<dbReference type="PROSITE" id="PS51105">
    <property type="entry name" value="PTS_EIIC_TYPE_3"/>
    <property type="match status" value="1"/>
</dbReference>
<keyword evidence="5 9" id="KW-0812">Transmembrane</keyword>
<reference evidence="11" key="2">
    <citation type="journal article" date="2022" name="Clin. Infect. Dis.">
        <title>Association between Clostridium innocuum and antibiotic-associated diarrhea in adults and children: A cross-sectional study and comparative genomics analysis.</title>
        <authorList>
            <person name="Cherny K.E."/>
            <person name="Muscat E.B."/>
            <person name="Balaji A."/>
            <person name="Mukherjee J."/>
            <person name="Ozer E.A."/>
            <person name="Angarone M.P."/>
            <person name="Hauser A.R."/>
            <person name="Sichel J.S."/>
            <person name="Amponsah E."/>
            <person name="Kociolek L.K."/>
        </authorList>
    </citation>
    <scope>NUCLEOTIDE SEQUENCE</scope>
    <source>
        <strain evidence="11">NU1-AC-029v</strain>
    </source>
</reference>
<dbReference type="GO" id="GO:0008982">
    <property type="term" value="F:protein-N(PI)-phosphohistidine-sugar phosphotransferase activity"/>
    <property type="evidence" value="ECO:0007669"/>
    <property type="project" value="UniProtKB-UniRule"/>
</dbReference>
<accession>A0AAP2XT62</accession>
<comment type="function">
    <text evidence="8">The phosphoenolpyruvate-dependent sugar phosphotransferase system (PTS), a major carbohydrate active -transport system, catalyzes the phosphorylation of incoming sugar substrates concomitant with their translocation across the cell membrane.</text>
</comment>
<dbReference type="PANTHER" id="PTHR33989:SF4">
    <property type="entry name" value="PTS SYSTEM N,N'-DIACETYLCHITOBIOSE-SPECIFIC EIIC COMPONENT"/>
    <property type="match status" value="1"/>
</dbReference>
<feature type="transmembrane region" description="Helical" evidence="9">
    <location>
        <begin position="332"/>
        <end position="352"/>
    </location>
</feature>
<feature type="domain" description="PTS EIIC type-3" evidence="10">
    <location>
        <begin position="12"/>
        <end position="397"/>
    </location>
</feature>
<reference evidence="12" key="1">
    <citation type="journal article" date="2019" name="Nat. Med.">
        <title>A library of human gut bacterial isolates paired with longitudinal multiomics data enables mechanistic microbiome research.</title>
        <authorList>
            <person name="Poyet M."/>
            <person name="Groussin M."/>
            <person name="Gibbons S.M."/>
            <person name="Avila-Pacheco J."/>
            <person name="Jiang X."/>
            <person name="Kearney S.M."/>
            <person name="Perrotta A.R."/>
            <person name="Berdy B."/>
            <person name="Zhao S."/>
            <person name="Lieberman T.D."/>
            <person name="Swanson P.K."/>
            <person name="Smith M."/>
            <person name="Roesemann S."/>
            <person name="Alexander J.E."/>
            <person name="Rich S.A."/>
            <person name="Livny J."/>
            <person name="Vlamakis H."/>
            <person name="Clish C."/>
            <person name="Bullock K."/>
            <person name="Deik A."/>
            <person name="Scott J."/>
            <person name="Pierce K.A."/>
            <person name="Xavier R.J."/>
            <person name="Alm E.J."/>
        </authorList>
    </citation>
    <scope>NUCLEOTIDE SEQUENCE</scope>
    <source>
        <strain evidence="12">BIOML-A12</strain>
    </source>
</reference>